<organism evidence="1 2">
    <name type="scientific">Hyphomonas adhaerens</name>
    <dbReference type="NCBI Taxonomy" id="81029"/>
    <lineage>
        <taxon>Bacteria</taxon>
        <taxon>Pseudomonadati</taxon>
        <taxon>Pseudomonadota</taxon>
        <taxon>Alphaproteobacteria</taxon>
        <taxon>Hyphomonadales</taxon>
        <taxon>Hyphomonadaceae</taxon>
        <taxon>Hyphomonas</taxon>
    </lineage>
</organism>
<evidence type="ECO:0000313" key="1">
    <source>
        <dbReference type="EMBL" id="HAE28427.1"/>
    </source>
</evidence>
<accession>A0A3B9H148</accession>
<dbReference type="AlphaFoldDB" id="A0A3B9H148"/>
<dbReference type="EMBL" id="DMAN01000332">
    <property type="protein sequence ID" value="HAE28427.1"/>
    <property type="molecule type" value="Genomic_DNA"/>
</dbReference>
<reference evidence="1 2" key="1">
    <citation type="journal article" date="2018" name="Nat. Biotechnol.">
        <title>A standardized bacterial taxonomy based on genome phylogeny substantially revises the tree of life.</title>
        <authorList>
            <person name="Parks D.H."/>
            <person name="Chuvochina M."/>
            <person name="Waite D.W."/>
            <person name="Rinke C."/>
            <person name="Skarshewski A."/>
            <person name="Chaumeil P.A."/>
            <person name="Hugenholtz P."/>
        </authorList>
    </citation>
    <scope>NUCLEOTIDE SEQUENCE [LARGE SCALE GENOMIC DNA]</scope>
    <source>
        <strain evidence="1">UBA8733</strain>
    </source>
</reference>
<sequence length="28" mass="3239">ALARDMALNGEIMVFQTGFDEVHIFWAR</sequence>
<protein>
    <submittedName>
        <fullName evidence="1">Antirestriction protein ArdA</fullName>
    </submittedName>
</protein>
<comment type="caution">
    <text evidence="1">The sequence shown here is derived from an EMBL/GenBank/DDBJ whole genome shotgun (WGS) entry which is preliminary data.</text>
</comment>
<evidence type="ECO:0000313" key="2">
    <source>
        <dbReference type="Proteomes" id="UP000259610"/>
    </source>
</evidence>
<proteinExistence type="predicted"/>
<gene>
    <name evidence="1" type="ORF">DCG58_14785</name>
</gene>
<name>A0A3B9H148_9PROT</name>
<dbReference type="Proteomes" id="UP000259610">
    <property type="component" value="Unassembled WGS sequence"/>
</dbReference>
<feature type="non-terminal residue" evidence="1">
    <location>
        <position position="1"/>
    </location>
</feature>